<dbReference type="Proteomes" id="UP001596527">
    <property type="component" value="Unassembled WGS sequence"/>
</dbReference>
<keyword evidence="6" id="KW-1185">Reference proteome</keyword>
<accession>A0ABW2SS61</accession>
<sequence>MFDHVASRYDLMNALMSGGMDRLWSAAMRTAVGAVPGETILDLAAGTGASSASLARSGARVVACDLSEGMIEVGRRRHPGIEFVQGDATDLGFPDDSFDAVTISYGLRNVVDTRAALSEMARVTKPGGRLVVCEFSTPPNPAFRRLYRFYLGAVIGTLARVASSDEVAYDYLVESILAWHPQEDLGRLIARSGWERVEYKDLTGGIVALHRAYKPRS</sequence>
<dbReference type="InterPro" id="IPR029063">
    <property type="entry name" value="SAM-dependent_MTases_sf"/>
</dbReference>
<dbReference type="EC" id="2.1.1.163" evidence="4"/>
<comment type="similarity">
    <text evidence="4">Belongs to the class I-like SAM-binding methyltransferase superfamily. MenG/UbiE family.</text>
</comment>
<dbReference type="PROSITE" id="PS51608">
    <property type="entry name" value="SAM_MT_UBIE"/>
    <property type="match status" value="1"/>
</dbReference>
<evidence type="ECO:0000313" key="5">
    <source>
        <dbReference type="EMBL" id="MFC7582203.1"/>
    </source>
</evidence>
<dbReference type="GO" id="GO:0032259">
    <property type="term" value="P:methylation"/>
    <property type="evidence" value="ECO:0007669"/>
    <property type="project" value="UniProtKB-KW"/>
</dbReference>
<feature type="binding site" evidence="4">
    <location>
        <position position="104"/>
    </location>
    <ligand>
        <name>S-adenosyl-L-methionine</name>
        <dbReference type="ChEBI" id="CHEBI:59789"/>
    </ligand>
</feature>
<protein>
    <recommendedName>
        <fullName evidence="4">Demethylmenaquinone methyltransferase</fullName>
        <ecNumber evidence="4">2.1.1.163</ecNumber>
    </recommendedName>
</protein>
<feature type="binding site" evidence="4">
    <location>
        <position position="65"/>
    </location>
    <ligand>
        <name>S-adenosyl-L-methionine</name>
        <dbReference type="ChEBI" id="CHEBI:59789"/>
    </ligand>
</feature>
<organism evidence="5 6">
    <name type="scientific">Schaalia naturae</name>
    <dbReference type="NCBI Taxonomy" id="635203"/>
    <lineage>
        <taxon>Bacteria</taxon>
        <taxon>Bacillati</taxon>
        <taxon>Actinomycetota</taxon>
        <taxon>Actinomycetes</taxon>
        <taxon>Actinomycetales</taxon>
        <taxon>Actinomycetaceae</taxon>
        <taxon>Schaalia</taxon>
    </lineage>
</organism>
<comment type="pathway">
    <text evidence="4">Quinol/quinone metabolism; menaquinone biosynthesis; menaquinol from 1,4-dihydroxy-2-naphthoate: step 2/2.</text>
</comment>
<dbReference type="SUPFAM" id="SSF53335">
    <property type="entry name" value="S-adenosyl-L-methionine-dependent methyltransferases"/>
    <property type="match status" value="1"/>
</dbReference>
<dbReference type="CDD" id="cd02440">
    <property type="entry name" value="AdoMet_MTases"/>
    <property type="match status" value="1"/>
</dbReference>
<dbReference type="InterPro" id="IPR023576">
    <property type="entry name" value="UbiE/COQ5_MeTrFase_CS"/>
</dbReference>
<dbReference type="Pfam" id="PF01209">
    <property type="entry name" value="Ubie_methyltran"/>
    <property type="match status" value="1"/>
</dbReference>
<dbReference type="InterPro" id="IPR004033">
    <property type="entry name" value="UbiE/COQ5_MeTrFase"/>
</dbReference>
<dbReference type="RefSeq" id="WP_380976362.1">
    <property type="nucleotide sequence ID" value="NZ_JBHTEF010000001.1"/>
</dbReference>
<comment type="caution">
    <text evidence="5">The sequence shown here is derived from an EMBL/GenBank/DDBJ whole genome shotgun (WGS) entry which is preliminary data.</text>
</comment>
<keyword evidence="4" id="KW-0474">Menaquinone biosynthesis</keyword>
<name>A0ABW2SS61_9ACTO</name>
<dbReference type="GO" id="GO:0008168">
    <property type="term" value="F:methyltransferase activity"/>
    <property type="evidence" value="ECO:0007669"/>
    <property type="project" value="UniProtKB-KW"/>
</dbReference>
<dbReference type="NCBIfam" id="TIGR01934">
    <property type="entry name" value="MenG_MenH_UbiE"/>
    <property type="match status" value="1"/>
</dbReference>
<feature type="binding site" evidence="4">
    <location>
        <position position="47"/>
    </location>
    <ligand>
        <name>S-adenosyl-L-methionine</name>
        <dbReference type="ChEBI" id="CHEBI:59789"/>
    </ligand>
</feature>
<reference evidence="6" key="1">
    <citation type="journal article" date="2019" name="Int. J. Syst. Evol. Microbiol.">
        <title>The Global Catalogue of Microorganisms (GCM) 10K type strain sequencing project: providing services to taxonomists for standard genome sequencing and annotation.</title>
        <authorList>
            <consortium name="The Broad Institute Genomics Platform"/>
            <consortium name="The Broad Institute Genome Sequencing Center for Infectious Disease"/>
            <person name="Wu L."/>
            <person name="Ma J."/>
        </authorList>
    </citation>
    <scope>NUCLEOTIDE SEQUENCE [LARGE SCALE GENOMIC DNA]</scope>
    <source>
        <strain evidence="6">CCUG 56698</strain>
    </source>
</reference>
<comment type="function">
    <text evidence="4">Methyltransferase required for the conversion of demethylmenaquinol (DMKH2) to menaquinol (MKH2).</text>
</comment>
<dbReference type="PROSITE" id="PS01184">
    <property type="entry name" value="UBIE_2"/>
    <property type="match status" value="1"/>
</dbReference>
<evidence type="ECO:0000313" key="6">
    <source>
        <dbReference type="Proteomes" id="UP001596527"/>
    </source>
</evidence>
<evidence type="ECO:0000256" key="1">
    <source>
        <dbReference type="ARBA" id="ARBA00022603"/>
    </source>
</evidence>
<keyword evidence="3 4" id="KW-0949">S-adenosyl-L-methionine</keyword>
<feature type="binding site" evidence="4">
    <location>
        <begin position="87"/>
        <end position="88"/>
    </location>
    <ligand>
        <name>S-adenosyl-L-methionine</name>
        <dbReference type="ChEBI" id="CHEBI:59789"/>
    </ligand>
</feature>
<keyword evidence="2 4" id="KW-0808">Transferase</keyword>
<dbReference type="Gene3D" id="3.40.50.150">
    <property type="entry name" value="Vaccinia Virus protein VP39"/>
    <property type="match status" value="1"/>
</dbReference>
<dbReference type="HAMAP" id="MF_01813">
    <property type="entry name" value="MenG_UbiE_methyltr"/>
    <property type="match status" value="1"/>
</dbReference>
<keyword evidence="1 4" id="KW-0489">Methyltransferase</keyword>
<evidence type="ECO:0000256" key="4">
    <source>
        <dbReference type="HAMAP-Rule" id="MF_01813"/>
    </source>
</evidence>
<dbReference type="PANTHER" id="PTHR43591:SF24">
    <property type="entry name" value="2-METHOXY-6-POLYPRENYL-1,4-BENZOQUINOL METHYLASE, MITOCHONDRIAL"/>
    <property type="match status" value="1"/>
</dbReference>
<dbReference type="PANTHER" id="PTHR43591">
    <property type="entry name" value="METHYLTRANSFERASE"/>
    <property type="match status" value="1"/>
</dbReference>
<gene>
    <name evidence="4" type="primary">menG</name>
    <name evidence="5" type="ORF">ACFQWG_13475</name>
</gene>
<comment type="catalytic activity">
    <reaction evidence="4">
        <text>a 2-demethylmenaquinol + S-adenosyl-L-methionine = a menaquinol + S-adenosyl-L-homocysteine + H(+)</text>
        <dbReference type="Rhea" id="RHEA:42640"/>
        <dbReference type="Rhea" id="RHEA-COMP:9539"/>
        <dbReference type="Rhea" id="RHEA-COMP:9563"/>
        <dbReference type="ChEBI" id="CHEBI:15378"/>
        <dbReference type="ChEBI" id="CHEBI:18151"/>
        <dbReference type="ChEBI" id="CHEBI:55437"/>
        <dbReference type="ChEBI" id="CHEBI:57856"/>
        <dbReference type="ChEBI" id="CHEBI:59789"/>
        <dbReference type="EC" id="2.1.1.163"/>
    </reaction>
</comment>
<evidence type="ECO:0000256" key="2">
    <source>
        <dbReference type="ARBA" id="ARBA00022679"/>
    </source>
</evidence>
<evidence type="ECO:0000256" key="3">
    <source>
        <dbReference type="ARBA" id="ARBA00022691"/>
    </source>
</evidence>
<proteinExistence type="inferred from homology"/>
<dbReference type="EMBL" id="JBHTEF010000001">
    <property type="protein sequence ID" value="MFC7582203.1"/>
    <property type="molecule type" value="Genomic_DNA"/>
</dbReference>
<dbReference type="PROSITE" id="PS01183">
    <property type="entry name" value="UBIE_1"/>
    <property type="match status" value="1"/>
</dbReference>